<feature type="compositionally biased region" description="Polar residues" evidence="1">
    <location>
        <begin position="61"/>
        <end position="71"/>
    </location>
</feature>
<organism evidence="2 3">
    <name type="scientific">Ophiocordyceps sinensis</name>
    <dbReference type="NCBI Taxonomy" id="72228"/>
    <lineage>
        <taxon>Eukaryota</taxon>
        <taxon>Fungi</taxon>
        <taxon>Dikarya</taxon>
        <taxon>Ascomycota</taxon>
        <taxon>Pezizomycotina</taxon>
        <taxon>Sordariomycetes</taxon>
        <taxon>Hypocreomycetidae</taxon>
        <taxon>Hypocreales</taxon>
        <taxon>Ophiocordycipitaceae</taxon>
        <taxon>Ophiocordyceps</taxon>
    </lineage>
</organism>
<name>A0A8H4PWM6_9HYPO</name>
<dbReference type="Proteomes" id="UP000557566">
    <property type="component" value="Unassembled WGS sequence"/>
</dbReference>
<feature type="region of interest" description="Disordered" evidence="1">
    <location>
        <begin position="45"/>
        <end position="71"/>
    </location>
</feature>
<gene>
    <name evidence="2" type="ORF">G6O67_001088</name>
</gene>
<accession>A0A8H4PWM6</accession>
<comment type="caution">
    <text evidence="2">The sequence shown here is derived from an EMBL/GenBank/DDBJ whole genome shotgun (WGS) entry which is preliminary data.</text>
</comment>
<evidence type="ECO:0000313" key="3">
    <source>
        <dbReference type="Proteomes" id="UP000557566"/>
    </source>
</evidence>
<dbReference type="EMBL" id="JAAVMX010000002">
    <property type="protein sequence ID" value="KAF4511886.1"/>
    <property type="molecule type" value="Genomic_DNA"/>
</dbReference>
<reference evidence="2 3" key="1">
    <citation type="journal article" date="2020" name="Genome Biol. Evol.">
        <title>A new high-quality draft genome assembly of the Chinese cordyceps Ophiocordyceps sinensis.</title>
        <authorList>
            <person name="Shu R."/>
            <person name="Zhang J."/>
            <person name="Meng Q."/>
            <person name="Zhang H."/>
            <person name="Zhou G."/>
            <person name="Li M."/>
            <person name="Wu P."/>
            <person name="Zhao Y."/>
            <person name="Chen C."/>
            <person name="Qin Q."/>
        </authorList>
    </citation>
    <scope>NUCLEOTIDE SEQUENCE [LARGE SCALE GENOMIC DNA]</scope>
    <source>
        <strain evidence="2 3">IOZ07</strain>
    </source>
</reference>
<sequence length="71" mass="7970">MRHQTSGQVRLTLQAAAGTRAGGRNRFRRYVDRRRRRRALLLGGARRQKHHEDGRLGTGAIESTATFPSAT</sequence>
<evidence type="ECO:0000313" key="2">
    <source>
        <dbReference type="EMBL" id="KAF4511886.1"/>
    </source>
</evidence>
<protein>
    <submittedName>
        <fullName evidence="2">Uncharacterized protein</fullName>
    </submittedName>
</protein>
<evidence type="ECO:0000256" key="1">
    <source>
        <dbReference type="SAM" id="MobiDB-lite"/>
    </source>
</evidence>
<dbReference type="AlphaFoldDB" id="A0A8H4PWM6"/>
<keyword evidence="3" id="KW-1185">Reference proteome</keyword>
<proteinExistence type="predicted"/>